<dbReference type="Proteomes" id="UP000887222">
    <property type="component" value="Unassembled WGS sequence"/>
</dbReference>
<sequence length="135" mass="14917">MLIGLCGYWTPAAAIDALTTGDAIAIHQAVRTQMDALSNDDADGAFRLTTQEKRHLIGSPDNFLRMIKEEYNPLYRHRGVIFSSPEVVDGDAVQLVRVTDGAGKVWIAVFWMLQEDDGNWKIDGCHLLGTNTLSI</sequence>
<evidence type="ECO:0000313" key="2">
    <source>
        <dbReference type="Proteomes" id="UP000887222"/>
    </source>
</evidence>
<protein>
    <recommendedName>
        <fullName evidence="3">DUF4864 domain-containing protein</fullName>
    </recommendedName>
</protein>
<accession>A0ABQ4Q2Z9</accession>
<evidence type="ECO:0008006" key="3">
    <source>
        <dbReference type="Google" id="ProtNLM"/>
    </source>
</evidence>
<comment type="caution">
    <text evidence="1">The sequence shown here is derived from an EMBL/GenBank/DDBJ whole genome shotgun (WGS) entry which is preliminary data.</text>
</comment>
<organism evidence="1 2">
    <name type="scientific">Noviherbaspirillum aridicola</name>
    <dbReference type="NCBI Taxonomy" id="2849687"/>
    <lineage>
        <taxon>Bacteria</taxon>
        <taxon>Pseudomonadati</taxon>
        <taxon>Pseudomonadota</taxon>
        <taxon>Betaproteobacteria</taxon>
        <taxon>Burkholderiales</taxon>
        <taxon>Oxalobacteraceae</taxon>
        <taxon>Noviherbaspirillum</taxon>
    </lineage>
</organism>
<keyword evidence="2" id="KW-1185">Reference proteome</keyword>
<name>A0ABQ4Q2Z9_9BURK</name>
<evidence type="ECO:0000313" key="1">
    <source>
        <dbReference type="EMBL" id="GIZ51401.1"/>
    </source>
</evidence>
<dbReference type="InterPro" id="IPR032347">
    <property type="entry name" value="DUF4864"/>
</dbReference>
<proteinExistence type="predicted"/>
<dbReference type="EMBL" id="BPMK01000005">
    <property type="protein sequence ID" value="GIZ51401.1"/>
    <property type="molecule type" value="Genomic_DNA"/>
</dbReference>
<reference evidence="1 2" key="1">
    <citation type="journal article" date="2022" name="Int. J. Syst. Evol. Microbiol.">
        <title>Noviherbaspirillum aridicola sp. nov., isolated from an arid soil in Pakistan.</title>
        <authorList>
            <person name="Khan I.U."/>
            <person name="Saqib M."/>
            <person name="Amin A."/>
            <person name="Hussain F."/>
            <person name="Li L."/>
            <person name="Liu Y.H."/>
            <person name="Fang B.Z."/>
            <person name="Ahmed I."/>
            <person name="Li W.J."/>
        </authorList>
    </citation>
    <scope>NUCLEOTIDE SEQUENCE [LARGE SCALE GENOMIC DNA]</scope>
    <source>
        <strain evidence="1 2">NCCP-691</strain>
    </source>
</reference>
<gene>
    <name evidence="1" type="ORF">NCCP691_14150</name>
</gene>
<dbReference type="Pfam" id="PF16156">
    <property type="entry name" value="DUF4864"/>
    <property type="match status" value="1"/>
</dbReference>